<dbReference type="Proteomes" id="UP000006729">
    <property type="component" value="Chromosome 10"/>
</dbReference>
<feature type="compositionally biased region" description="Low complexity" evidence="1">
    <location>
        <begin position="30"/>
        <end position="57"/>
    </location>
</feature>
<dbReference type="InParanoid" id="A0A2K1YVM7"/>
<dbReference type="PANTHER" id="PTHR31094">
    <property type="entry name" value="RIKEN CDNA 2310061I04 GENE"/>
    <property type="match status" value="1"/>
</dbReference>
<dbReference type="EMBL" id="CM009299">
    <property type="protein sequence ID" value="PNT17076.1"/>
    <property type="molecule type" value="Genomic_DNA"/>
</dbReference>
<dbReference type="Pfam" id="PF10184">
    <property type="entry name" value="DUF2358"/>
    <property type="match status" value="1"/>
</dbReference>
<dbReference type="FunCoup" id="A0A2K1YVM7">
    <property type="interactions" value="948"/>
</dbReference>
<dbReference type="PANTHER" id="PTHR31094:SF3">
    <property type="entry name" value="OS04G0613300 PROTEIN"/>
    <property type="match status" value="1"/>
</dbReference>
<dbReference type="OMA" id="GAKDEHQ"/>
<dbReference type="AlphaFoldDB" id="A0A2K1YVM7"/>
<reference evidence="2 3" key="1">
    <citation type="journal article" date="2006" name="Science">
        <title>The genome of black cottonwood, Populus trichocarpa (Torr. &amp; Gray).</title>
        <authorList>
            <person name="Tuskan G.A."/>
            <person name="Difazio S."/>
            <person name="Jansson S."/>
            <person name="Bohlmann J."/>
            <person name="Grigoriev I."/>
            <person name="Hellsten U."/>
            <person name="Putnam N."/>
            <person name="Ralph S."/>
            <person name="Rombauts S."/>
            <person name="Salamov A."/>
            <person name="Schein J."/>
            <person name="Sterck L."/>
            <person name="Aerts A."/>
            <person name="Bhalerao R.R."/>
            <person name="Bhalerao R.P."/>
            <person name="Blaudez D."/>
            <person name="Boerjan W."/>
            <person name="Brun A."/>
            <person name="Brunner A."/>
            <person name="Busov V."/>
            <person name="Campbell M."/>
            <person name="Carlson J."/>
            <person name="Chalot M."/>
            <person name="Chapman J."/>
            <person name="Chen G.L."/>
            <person name="Cooper D."/>
            <person name="Coutinho P.M."/>
            <person name="Couturier J."/>
            <person name="Covert S."/>
            <person name="Cronk Q."/>
            <person name="Cunningham R."/>
            <person name="Davis J."/>
            <person name="Degroeve S."/>
            <person name="Dejardin A."/>
            <person name="Depamphilis C."/>
            <person name="Detter J."/>
            <person name="Dirks B."/>
            <person name="Dubchak I."/>
            <person name="Duplessis S."/>
            <person name="Ehlting J."/>
            <person name="Ellis B."/>
            <person name="Gendler K."/>
            <person name="Goodstein D."/>
            <person name="Gribskov M."/>
            <person name="Grimwood J."/>
            <person name="Groover A."/>
            <person name="Gunter L."/>
            <person name="Hamberger B."/>
            <person name="Heinze B."/>
            <person name="Helariutta Y."/>
            <person name="Henrissat B."/>
            <person name="Holligan D."/>
            <person name="Holt R."/>
            <person name="Huang W."/>
            <person name="Islam-Faridi N."/>
            <person name="Jones S."/>
            <person name="Jones-Rhoades M."/>
            <person name="Jorgensen R."/>
            <person name="Joshi C."/>
            <person name="Kangasjarvi J."/>
            <person name="Karlsson J."/>
            <person name="Kelleher C."/>
            <person name="Kirkpatrick R."/>
            <person name="Kirst M."/>
            <person name="Kohler A."/>
            <person name="Kalluri U."/>
            <person name="Larimer F."/>
            <person name="Leebens-Mack J."/>
            <person name="Leple J.C."/>
            <person name="Locascio P."/>
            <person name="Lou Y."/>
            <person name="Lucas S."/>
            <person name="Martin F."/>
            <person name="Montanini B."/>
            <person name="Napoli C."/>
            <person name="Nelson D.R."/>
            <person name="Nelson C."/>
            <person name="Nieminen K."/>
            <person name="Nilsson O."/>
            <person name="Pereda V."/>
            <person name="Peter G."/>
            <person name="Philippe R."/>
            <person name="Pilate G."/>
            <person name="Poliakov A."/>
            <person name="Razumovskaya J."/>
            <person name="Richardson P."/>
            <person name="Rinaldi C."/>
            <person name="Ritland K."/>
            <person name="Rouze P."/>
            <person name="Ryaboy D."/>
            <person name="Schmutz J."/>
            <person name="Schrader J."/>
            <person name="Segerman B."/>
            <person name="Shin H."/>
            <person name="Siddiqui A."/>
            <person name="Sterky F."/>
            <person name="Terry A."/>
            <person name="Tsai C.J."/>
            <person name="Uberbacher E."/>
            <person name="Unneberg P."/>
            <person name="Vahala J."/>
            <person name="Wall K."/>
            <person name="Wessler S."/>
            <person name="Yang G."/>
            <person name="Yin T."/>
            <person name="Douglas C."/>
            <person name="Marra M."/>
            <person name="Sandberg G."/>
            <person name="Van de Peer Y."/>
            <person name="Rokhsar D."/>
        </authorList>
    </citation>
    <scope>NUCLEOTIDE SEQUENCE [LARGE SCALE GENOMIC DNA]</scope>
    <source>
        <strain evidence="3">cv. Nisqually</strain>
    </source>
</reference>
<feature type="region of interest" description="Disordered" evidence="1">
    <location>
        <begin position="30"/>
        <end position="76"/>
    </location>
</feature>
<proteinExistence type="predicted"/>
<dbReference type="SUPFAM" id="SSF54427">
    <property type="entry name" value="NTF2-like"/>
    <property type="match status" value="1"/>
</dbReference>
<gene>
    <name evidence="2" type="ORF">POPTR_010G173000</name>
</gene>
<dbReference type="OrthoDB" id="44820at2759"/>
<dbReference type="InterPro" id="IPR018790">
    <property type="entry name" value="DUF2358"/>
</dbReference>
<evidence type="ECO:0000313" key="2">
    <source>
        <dbReference type="EMBL" id="PNT17076.1"/>
    </source>
</evidence>
<sequence length="271" mass="31229">MAFLLPNLSPSLLINSKSFKDREKPVLYQTQTLPSHYQTTTTTTSTTTKKPTNTNSSMPPPLQVKTPPGAQDKEQHQRDEFYVNLGLAVRTLREDLPVLFTEDLNYDIYRDDITFIDPLNTFTGIDNYKLIFWALRFHGKMLFREISLEVYRIWQPSENVILIRWNLKGVPRVPWEAKGEFQGTSRYKLDRNGKIYEHKVDNLAFNFPQQLKPAASVLDLVAACPASPNPTFLWGPADVYSSSWVEFYRAVRETLDRENSTNCFCKMATCS</sequence>
<name>A0A2K1YVM7_POPTR</name>
<evidence type="ECO:0000313" key="3">
    <source>
        <dbReference type="Proteomes" id="UP000006729"/>
    </source>
</evidence>
<accession>A0A2K1YVM7</accession>
<dbReference type="Gramene" id="Potri.010G173000.1.v4.1">
    <property type="protein sequence ID" value="Potri.010G173000.1.v4.1"/>
    <property type="gene ID" value="Potri.010G173000.v4.1"/>
</dbReference>
<evidence type="ECO:0000256" key="1">
    <source>
        <dbReference type="SAM" id="MobiDB-lite"/>
    </source>
</evidence>
<organism evidence="2 3">
    <name type="scientific">Populus trichocarpa</name>
    <name type="common">Western balsam poplar</name>
    <name type="synonym">Populus balsamifera subsp. trichocarpa</name>
    <dbReference type="NCBI Taxonomy" id="3694"/>
    <lineage>
        <taxon>Eukaryota</taxon>
        <taxon>Viridiplantae</taxon>
        <taxon>Streptophyta</taxon>
        <taxon>Embryophyta</taxon>
        <taxon>Tracheophyta</taxon>
        <taxon>Spermatophyta</taxon>
        <taxon>Magnoliopsida</taxon>
        <taxon>eudicotyledons</taxon>
        <taxon>Gunneridae</taxon>
        <taxon>Pentapetalae</taxon>
        <taxon>rosids</taxon>
        <taxon>fabids</taxon>
        <taxon>Malpighiales</taxon>
        <taxon>Salicaceae</taxon>
        <taxon>Saliceae</taxon>
        <taxon>Populus</taxon>
    </lineage>
</organism>
<protein>
    <submittedName>
        <fullName evidence="2">Uncharacterized protein</fullName>
    </submittedName>
</protein>
<dbReference type="InterPro" id="IPR032710">
    <property type="entry name" value="NTF2-like_dom_sf"/>
</dbReference>
<keyword evidence="3" id="KW-1185">Reference proteome</keyword>